<gene>
    <name evidence="5" type="ORF">SAMN04488082_10227</name>
</gene>
<evidence type="ECO:0000256" key="1">
    <source>
        <dbReference type="ARBA" id="ARBA00012528"/>
    </source>
</evidence>
<dbReference type="CDD" id="cd01949">
    <property type="entry name" value="GGDEF"/>
    <property type="match status" value="1"/>
</dbReference>
<name>A0A1I3PKM3_9BACT</name>
<dbReference type="STRING" id="52560.SAMN04488082_10227"/>
<dbReference type="SUPFAM" id="SSF55073">
    <property type="entry name" value="Nucleotide cyclase"/>
    <property type="match status" value="1"/>
</dbReference>
<accession>A0A1I3PKM3</accession>
<dbReference type="GO" id="GO:0043709">
    <property type="term" value="P:cell adhesion involved in single-species biofilm formation"/>
    <property type="evidence" value="ECO:0007669"/>
    <property type="project" value="TreeGrafter"/>
</dbReference>
<dbReference type="PANTHER" id="PTHR45138">
    <property type="entry name" value="REGULATORY COMPONENTS OF SENSORY TRANSDUCTION SYSTEM"/>
    <property type="match status" value="1"/>
</dbReference>
<dbReference type="AlphaFoldDB" id="A0A1I3PKM3"/>
<dbReference type="PANTHER" id="PTHR45138:SF9">
    <property type="entry name" value="DIGUANYLATE CYCLASE DGCM-RELATED"/>
    <property type="match status" value="1"/>
</dbReference>
<evidence type="ECO:0000313" key="5">
    <source>
        <dbReference type="EMBL" id="SFJ21887.1"/>
    </source>
</evidence>
<keyword evidence="3" id="KW-1133">Transmembrane helix</keyword>
<proteinExistence type="predicted"/>
<dbReference type="EC" id="2.7.7.65" evidence="1"/>
<dbReference type="RefSeq" id="WP_092372517.1">
    <property type="nucleotide sequence ID" value="NZ_FORX01000002.1"/>
</dbReference>
<dbReference type="SMART" id="SM00267">
    <property type="entry name" value="GGDEF"/>
    <property type="match status" value="1"/>
</dbReference>
<dbReference type="GO" id="GO:0005886">
    <property type="term" value="C:plasma membrane"/>
    <property type="evidence" value="ECO:0007669"/>
    <property type="project" value="TreeGrafter"/>
</dbReference>
<dbReference type="InterPro" id="IPR000160">
    <property type="entry name" value="GGDEF_dom"/>
</dbReference>
<feature type="transmembrane region" description="Helical" evidence="3">
    <location>
        <begin position="12"/>
        <end position="31"/>
    </location>
</feature>
<dbReference type="InterPro" id="IPR029787">
    <property type="entry name" value="Nucleotide_cyclase"/>
</dbReference>
<dbReference type="Proteomes" id="UP000198635">
    <property type="component" value="Unassembled WGS sequence"/>
</dbReference>
<dbReference type="FunFam" id="3.30.70.270:FF:000001">
    <property type="entry name" value="Diguanylate cyclase domain protein"/>
    <property type="match status" value="1"/>
</dbReference>
<feature type="transmembrane region" description="Helical" evidence="3">
    <location>
        <begin position="160"/>
        <end position="182"/>
    </location>
</feature>
<sequence length="355" mass="41241">MKKLFASKLISFFSLILFIINIFIVWSIYSIHSSLERDANLISNIGFIRGSTQRILKFELLKNIDSADFSISEVDKIFAIYVADGKAAEFRFDPEIYQPFKSLYGEWNAFKDVLYKNRAGQQQFLQELSLMSEYIWSGSNSLMLRKVIGSDRKTSNIKKLYYYVFFLFGSSFIFYLISKIFVQKVEHSSRHDSLTSVYNRGQFDLDIKEEIDRYERNKRAFSLLIMDIDHFKKVNDSLGHAEGDRVLKKMAGTVRRCIRKTDFFYRIGGEEFAVLSPETDRESALLLAEKIRSSVKKEFSKDKSKITISIGGSVYMGGISHYDYYNQADKALYEAKRTGRNKSVIFESMNLQRSE</sequence>
<evidence type="ECO:0000256" key="3">
    <source>
        <dbReference type="SAM" id="Phobius"/>
    </source>
</evidence>
<reference evidence="6" key="1">
    <citation type="submission" date="2016-10" db="EMBL/GenBank/DDBJ databases">
        <authorList>
            <person name="Varghese N."/>
            <person name="Submissions S."/>
        </authorList>
    </citation>
    <scope>NUCLEOTIDE SEQUENCE [LARGE SCALE GENOMIC DNA]</scope>
    <source>
        <strain evidence="6">DSM 5918</strain>
    </source>
</reference>
<keyword evidence="3" id="KW-0812">Transmembrane</keyword>
<keyword evidence="3" id="KW-0472">Membrane</keyword>
<evidence type="ECO:0000259" key="4">
    <source>
        <dbReference type="PROSITE" id="PS50887"/>
    </source>
</evidence>
<dbReference type="InterPro" id="IPR043128">
    <property type="entry name" value="Rev_trsase/Diguanyl_cyclase"/>
</dbReference>
<evidence type="ECO:0000313" key="6">
    <source>
        <dbReference type="Proteomes" id="UP000198635"/>
    </source>
</evidence>
<organism evidence="5 6">
    <name type="scientific">Desulfomicrobium apsheronum</name>
    <dbReference type="NCBI Taxonomy" id="52560"/>
    <lineage>
        <taxon>Bacteria</taxon>
        <taxon>Pseudomonadati</taxon>
        <taxon>Thermodesulfobacteriota</taxon>
        <taxon>Desulfovibrionia</taxon>
        <taxon>Desulfovibrionales</taxon>
        <taxon>Desulfomicrobiaceae</taxon>
        <taxon>Desulfomicrobium</taxon>
    </lineage>
</organism>
<dbReference type="Pfam" id="PF00990">
    <property type="entry name" value="GGDEF"/>
    <property type="match status" value="1"/>
</dbReference>
<dbReference type="GO" id="GO:0052621">
    <property type="term" value="F:diguanylate cyclase activity"/>
    <property type="evidence" value="ECO:0007669"/>
    <property type="project" value="UniProtKB-EC"/>
</dbReference>
<dbReference type="InterPro" id="IPR050469">
    <property type="entry name" value="Diguanylate_Cyclase"/>
</dbReference>
<evidence type="ECO:0000256" key="2">
    <source>
        <dbReference type="ARBA" id="ARBA00034247"/>
    </source>
</evidence>
<dbReference type="PROSITE" id="PS50887">
    <property type="entry name" value="GGDEF"/>
    <property type="match status" value="1"/>
</dbReference>
<dbReference type="EMBL" id="FORX01000002">
    <property type="protein sequence ID" value="SFJ21887.1"/>
    <property type="molecule type" value="Genomic_DNA"/>
</dbReference>
<keyword evidence="6" id="KW-1185">Reference proteome</keyword>
<feature type="domain" description="GGDEF" evidence="4">
    <location>
        <begin position="219"/>
        <end position="348"/>
    </location>
</feature>
<dbReference type="OrthoDB" id="9783076at2"/>
<dbReference type="Gene3D" id="3.30.70.270">
    <property type="match status" value="1"/>
</dbReference>
<dbReference type="GO" id="GO:1902201">
    <property type="term" value="P:negative regulation of bacterial-type flagellum-dependent cell motility"/>
    <property type="evidence" value="ECO:0007669"/>
    <property type="project" value="TreeGrafter"/>
</dbReference>
<protein>
    <recommendedName>
        <fullName evidence="1">diguanylate cyclase</fullName>
        <ecNumber evidence="1">2.7.7.65</ecNumber>
    </recommendedName>
</protein>
<comment type="catalytic activity">
    <reaction evidence="2">
        <text>2 GTP = 3',3'-c-di-GMP + 2 diphosphate</text>
        <dbReference type="Rhea" id="RHEA:24898"/>
        <dbReference type="ChEBI" id="CHEBI:33019"/>
        <dbReference type="ChEBI" id="CHEBI:37565"/>
        <dbReference type="ChEBI" id="CHEBI:58805"/>
        <dbReference type="EC" id="2.7.7.65"/>
    </reaction>
</comment>
<dbReference type="NCBIfam" id="TIGR00254">
    <property type="entry name" value="GGDEF"/>
    <property type="match status" value="1"/>
</dbReference>